<keyword evidence="7" id="KW-0046">Antibiotic resistance</keyword>
<feature type="transmembrane region" description="Helical" evidence="8">
    <location>
        <begin position="172"/>
        <end position="191"/>
    </location>
</feature>
<dbReference type="CDD" id="cd17321">
    <property type="entry name" value="MFS_MMR_MDR_like"/>
    <property type="match status" value="1"/>
</dbReference>
<dbReference type="GO" id="GO:0005886">
    <property type="term" value="C:plasma membrane"/>
    <property type="evidence" value="ECO:0007669"/>
    <property type="project" value="UniProtKB-SubCell"/>
</dbReference>
<feature type="transmembrane region" description="Helical" evidence="8">
    <location>
        <begin position="402"/>
        <end position="426"/>
    </location>
</feature>
<dbReference type="PANTHER" id="PTHR42718">
    <property type="entry name" value="MAJOR FACILITATOR SUPERFAMILY MULTIDRUG TRANSPORTER MFSC"/>
    <property type="match status" value="1"/>
</dbReference>
<evidence type="ECO:0000256" key="3">
    <source>
        <dbReference type="ARBA" id="ARBA00022475"/>
    </source>
</evidence>
<evidence type="ECO:0000259" key="9">
    <source>
        <dbReference type="PROSITE" id="PS50850"/>
    </source>
</evidence>
<feature type="transmembrane region" description="Helical" evidence="8">
    <location>
        <begin position="365"/>
        <end position="390"/>
    </location>
</feature>
<keyword evidence="4 8" id="KW-0812">Transmembrane</keyword>
<evidence type="ECO:0000256" key="6">
    <source>
        <dbReference type="ARBA" id="ARBA00023136"/>
    </source>
</evidence>
<feature type="transmembrane region" description="Helical" evidence="8">
    <location>
        <begin position="146"/>
        <end position="166"/>
    </location>
</feature>
<feature type="transmembrane region" description="Helical" evidence="8">
    <location>
        <begin position="340"/>
        <end position="359"/>
    </location>
</feature>
<proteinExistence type="predicted"/>
<keyword evidence="6 8" id="KW-0472">Membrane</keyword>
<dbReference type="PATRIC" id="fig|1469144.10.peg.2707"/>
<evidence type="ECO:0000256" key="7">
    <source>
        <dbReference type="ARBA" id="ARBA00023251"/>
    </source>
</evidence>
<keyword evidence="11" id="KW-1185">Reference proteome</keyword>
<feature type="transmembrane region" description="Helical" evidence="8">
    <location>
        <begin position="275"/>
        <end position="298"/>
    </location>
</feature>
<sequence>MSMIEAEGVQIGRARRGPWRIFSLLALVQFVVVLDGSVVVVALPSIQADLGFSATGLGWVMNAYLLVFGGFLLLGGRAADLVGRRRLVFVGTAVFTLASLVCGVSAESWHLILGRVAQGLGAALAAPAALALVTDVFPEGDQRNRALAIWGGMGGIAGAAGILLGGLLSAVAWEWVFLINVPVGAAVLLLGRRMLPASQAEATGGLDAFGAVSGTGGLCLLLYAVVNGSELGWGSTSTLIGFGAAVVLLAAFVVRQSKATAPLVPRLLFRLPNVVFGNAVNALLGALLFGGFFVSTLFLQQARGYDPFTASLLIVPMNLAMLVGSQAATRLMGRFGPANALLSGLLGQAVALGWWASALDAEQHVLFATVLPATVWCCGLGITIVAAYVLCTSGLTGSVAGAASGLVTTTFEIGGAVGVAVLTTVADRRTAALLGDSTADAVRRAEALASGHAIALWGALALAVVAVALTLWLKRSGPVEGQQDAQEA</sequence>
<gene>
    <name evidence="10" type="ORF">LI90_2500</name>
</gene>
<name>A0A132MU75_9ACTN</name>
<feature type="transmembrane region" description="Helical" evidence="8">
    <location>
        <begin position="454"/>
        <end position="473"/>
    </location>
</feature>
<dbReference type="InterPro" id="IPR036259">
    <property type="entry name" value="MFS_trans_sf"/>
</dbReference>
<feature type="transmembrane region" description="Helical" evidence="8">
    <location>
        <begin position="112"/>
        <end position="134"/>
    </location>
</feature>
<feature type="transmembrane region" description="Helical" evidence="8">
    <location>
        <begin position="203"/>
        <end position="226"/>
    </location>
</feature>
<feature type="transmembrane region" description="Helical" evidence="8">
    <location>
        <begin position="21"/>
        <end position="44"/>
    </location>
</feature>
<dbReference type="Gene3D" id="1.20.1250.20">
    <property type="entry name" value="MFS general substrate transporter like domains"/>
    <property type="match status" value="1"/>
</dbReference>
<evidence type="ECO:0000256" key="2">
    <source>
        <dbReference type="ARBA" id="ARBA00022448"/>
    </source>
</evidence>
<dbReference type="Proteomes" id="UP000070188">
    <property type="component" value="Unassembled WGS sequence"/>
</dbReference>
<evidence type="ECO:0000256" key="5">
    <source>
        <dbReference type="ARBA" id="ARBA00022989"/>
    </source>
</evidence>
<organism evidence="10 11">
    <name type="scientific">Carbonactinospora thermoautotrophica</name>
    <dbReference type="NCBI Taxonomy" id="1469144"/>
    <lineage>
        <taxon>Bacteria</taxon>
        <taxon>Bacillati</taxon>
        <taxon>Actinomycetota</taxon>
        <taxon>Actinomycetes</taxon>
        <taxon>Kitasatosporales</taxon>
        <taxon>Carbonactinosporaceae</taxon>
        <taxon>Carbonactinospora</taxon>
    </lineage>
</organism>
<feature type="transmembrane region" description="Helical" evidence="8">
    <location>
        <begin position="310"/>
        <end position="328"/>
    </location>
</feature>
<evidence type="ECO:0000313" key="10">
    <source>
        <dbReference type="EMBL" id="KWX01468.1"/>
    </source>
</evidence>
<comment type="caution">
    <text evidence="10">The sequence shown here is derived from an EMBL/GenBank/DDBJ whole genome shotgun (WGS) entry which is preliminary data.</text>
</comment>
<dbReference type="GO" id="GO:0022857">
    <property type="term" value="F:transmembrane transporter activity"/>
    <property type="evidence" value="ECO:0007669"/>
    <property type="project" value="InterPro"/>
</dbReference>
<dbReference type="SUPFAM" id="SSF103473">
    <property type="entry name" value="MFS general substrate transporter"/>
    <property type="match status" value="1"/>
</dbReference>
<feature type="transmembrane region" description="Helical" evidence="8">
    <location>
        <begin position="87"/>
        <end position="106"/>
    </location>
</feature>
<keyword evidence="3" id="KW-1003">Cell membrane</keyword>
<keyword evidence="2" id="KW-0813">Transport</keyword>
<dbReference type="Pfam" id="PF07690">
    <property type="entry name" value="MFS_1"/>
    <property type="match status" value="1"/>
</dbReference>
<comment type="subcellular location">
    <subcellularLocation>
        <location evidence="1">Cell membrane</location>
        <topology evidence="1">Multi-pass membrane protein</topology>
    </subcellularLocation>
</comment>
<dbReference type="InterPro" id="IPR011701">
    <property type="entry name" value="MFS"/>
</dbReference>
<dbReference type="PANTHER" id="PTHR42718:SF46">
    <property type="entry name" value="BLR6921 PROTEIN"/>
    <property type="match status" value="1"/>
</dbReference>
<dbReference type="PROSITE" id="PS00216">
    <property type="entry name" value="SUGAR_TRANSPORT_1"/>
    <property type="match status" value="1"/>
</dbReference>
<dbReference type="InterPro" id="IPR005829">
    <property type="entry name" value="Sugar_transporter_CS"/>
</dbReference>
<dbReference type="GO" id="GO:0046677">
    <property type="term" value="P:response to antibiotic"/>
    <property type="evidence" value="ECO:0007669"/>
    <property type="project" value="UniProtKB-KW"/>
</dbReference>
<feature type="transmembrane region" description="Helical" evidence="8">
    <location>
        <begin position="56"/>
        <end position="75"/>
    </location>
</feature>
<reference evidence="11" key="1">
    <citation type="submission" date="2015-04" db="EMBL/GenBank/DDBJ databases">
        <title>Physiological reanalysis, assessment of diazotrophy, and genome sequences of multiple isolates of Streptomyces thermoautotrophicus.</title>
        <authorList>
            <person name="MacKellar D.C."/>
            <person name="Lieber L."/>
            <person name="Norman J."/>
            <person name="Bolger A."/>
            <person name="Tobin C."/>
            <person name="Murray J.W."/>
            <person name="Chang R."/>
            <person name="Ford T."/>
            <person name="Nguyen P.Q."/>
            <person name="Woodward J."/>
            <person name="Permingeat H."/>
            <person name="Joshi N.S."/>
            <person name="Silver P.A."/>
            <person name="Usadel B."/>
            <person name="Rutherford A.W."/>
            <person name="Friesen M."/>
            <person name="Prell J."/>
        </authorList>
    </citation>
    <scope>NUCLEOTIDE SEQUENCE [LARGE SCALE GENOMIC DNA]</scope>
    <source>
        <strain evidence="11">H1</strain>
    </source>
</reference>
<dbReference type="STRING" id="1469144.LI90_2500"/>
<dbReference type="PROSITE" id="PS50850">
    <property type="entry name" value="MFS"/>
    <property type="match status" value="1"/>
</dbReference>
<dbReference type="InterPro" id="IPR020846">
    <property type="entry name" value="MFS_dom"/>
</dbReference>
<feature type="domain" description="Major facilitator superfamily (MFS) profile" evidence="9">
    <location>
        <begin position="21"/>
        <end position="476"/>
    </location>
</feature>
<evidence type="ECO:0000256" key="8">
    <source>
        <dbReference type="SAM" id="Phobius"/>
    </source>
</evidence>
<protein>
    <submittedName>
        <fullName evidence="10">Drug resistance transporter</fullName>
    </submittedName>
</protein>
<dbReference type="Gene3D" id="1.20.1720.10">
    <property type="entry name" value="Multidrug resistance protein D"/>
    <property type="match status" value="1"/>
</dbReference>
<dbReference type="RefSeq" id="WP_066887978.1">
    <property type="nucleotide sequence ID" value="NZ_JYIJ01000018.1"/>
</dbReference>
<dbReference type="EMBL" id="LAXD01000001">
    <property type="protein sequence ID" value="KWX01468.1"/>
    <property type="molecule type" value="Genomic_DNA"/>
</dbReference>
<dbReference type="AlphaFoldDB" id="A0A132MU75"/>
<keyword evidence="5 8" id="KW-1133">Transmembrane helix</keyword>
<evidence type="ECO:0000256" key="1">
    <source>
        <dbReference type="ARBA" id="ARBA00004651"/>
    </source>
</evidence>
<evidence type="ECO:0000256" key="4">
    <source>
        <dbReference type="ARBA" id="ARBA00022692"/>
    </source>
</evidence>
<feature type="transmembrane region" description="Helical" evidence="8">
    <location>
        <begin position="232"/>
        <end position="254"/>
    </location>
</feature>
<accession>A0A132MU75</accession>
<evidence type="ECO:0000313" key="11">
    <source>
        <dbReference type="Proteomes" id="UP000070188"/>
    </source>
</evidence>